<dbReference type="SUPFAM" id="SSF158682">
    <property type="entry name" value="TerB-like"/>
    <property type="match status" value="1"/>
</dbReference>
<sequence length="111" mass="13129">MHNSSKNWSKEQLKVYLLLLSAQADFVQTKKEIDLIKSKTDKTTFDAIFEEFKNDHQDTSLQKIENAVAKLKFSHMELTDLREEINEVFHSDKKFSVSERYLDKLLDNLIY</sequence>
<accession>A0A223V8T4</accession>
<name>A0A223V8T4_9FLAO</name>
<dbReference type="AlphaFoldDB" id="A0A223V8T4"/>
<keyword evidence="2" id="KW-1185">Reference proteome</keyword>
<dbReference type="OrthoDB" id="9770030at2"/>
<protein>
    <submittedName>
        <fullName evidence="1">Uncharacterized protein</fullName>
    </submittedName>
</protein>
<dbReference type="RefSeq" id="WP_094998402.1">
    <property type="nucleotide sequence ID" value="NZ_BMJL01000005.1"/>
</dbReference>
<organism evidence="1 2">
    <name type="scientific">Maribacter cobaltidurans</name>
    <dbReference type="NCBI Taxonomy" id="1178778"/>
    <lineage>
        <taxon>Bacteria</taxon>
        <taxon>Pseudomonadati</taxon>
        <taxon>Bacteroidota</taxon>
        <taxon>Flavobacteriia</taxon>
        <taxon>Flavobacteriales</taxon>
        <taxon>Flavobacteriaceae</taxon>
        <taxon>Maribacter</taxon>
    </lineage>
</organism>
<evidence type="ECO:0000313" key="2">
    <source>
        <dbReference type="Proteomes" id="UP000215244"/>
    </source>
</evidence>
<gene>
    <name evidence="1" type="ORF">CJ263_17215</name>
</gene>
<dbReference type="EMBL" id="CP022957">
    <property type="protein sequence ID" value="ASV31815.1"/>
    <property type="molecule type" value="Genomic_DNA"/>
</dbReference>
<reference evidence="1 2" key="1">
    <citation type="submission" date="2017-08" db="EMBL/GenBank/DDBJ databases">
        <title>The complete genome sequence of Maribacter sp. B1, isolated from deep-sea sediment.</title>
        <authorList>
            <person name="Wu Y.-H."/>
            <person name="Cheng H."/>
            <person name="Xu X.-W."/>
        </authorList>
    </citation>
    <scope>NUCLEOTIDE SEQUENCE [LARGE SCALE GENOMIC DNA]</scope>
    <source>
        <strain evidence="1 2">B1</strain>
    </source>
</reference>
<dbReference type="KEGG" id="marb:CJ263_17215"/>
<dbReference type="Proteomes" id="UP000215244">
    <property type="component" value="Chromosome"/>
</dbReference>
<dbReference type="InterPro" id="IPR029024">
    <property type="entry name" value="TerB-like"/>
</dbReference>
<evidence type="ECO:0000313" key="1">
    <source>
        <dbReference type="EMBL" id="ASV31815.1"/>
    </source>
</evidence>
<proteinExistence type="predicted"/>